<reference evidence="1 2" key="1">
    <citation type="journal article" date="2019" name="Genome Biol. Evol.">
        <title>Insights into the evolution of the New World diploid cottons (Gossypium, subgenus Houzingenia) based on genome sequencing.</title>
        <authorList>
            <person name="Grover C.E."/>
            <person name="Arick M.A. 2nd"/>
            <person name="Thrash A."/>
            <person name="Conover J.L."/>
            <person name="Sanders W.S."/>
            <person name="Peterson D.G."/>
            <person name="Frelichowski J.E."/>
            <person name="Scheffler J.A."/>
            <person name="Scheffler B.E."/>
            <person name="Wendel J.F."/>
        </authorList>
    </citation>
    <scope>NUCLEOTIDE SEQUENCE [LARGE SCALE GENOMIC DNA]</scope>
    <source>
        <strain evidence="1">8</strain>
        <tissue evidence="1">Leaf</tissue>
    </source>
</reference>
<gene>
    <name evidence="1" type="ORF">Gotri_027907</name>
</gene>
<organism evidence="1 2">
    <name type="scientific">Gossypium trilobum</name>
    <dbReference type="NCBI Taxonomy" id="34281"/>
    <lineage>
        <taxon>Eukaryota</taxon>
        <taxon>Viridiplantae</taxon>
        <taxon>Streptophyta</taxon>
        <taxon>Embryophyta</taxon>
        <taxon>Tracheophyta</taxon>
        <taxon>Spermatophyta</taxon>
        <taxon>Magnoliopsida</taxon>
        <taxon>eudicotyledons</taxon>
        <taxon>Gunneridae</taxon>
        <taxon>Pentapetalae</taxon>
        <taxon>rosids</taxon>
        <taxon>malvids</taxon>
        <taxon>Malvales</taxon>
        <taxon>Malvaceae</taxon>
        <taxon>Malvoideae</taxon>
        <taxon>Gossypium</taxon>
    </lineage>
</organism>
<accession>A0A7J9FS63</accession>
<sequence>MVADLIDHNSKSWKEEVITTVFTLEEAEAIKCIPLSRLVDKDMIVWKGDRFSDYFIRSG</sequence>
<comment type="caution">
    <text evidence="1">The sequence shown here is derived from an EMBL/GenBank/DDBJ whole genome shotgun (WGS) entry which is preliminary data.</text>
</comment>
<keyword evidence="2" id="KW-1185">Reference proteome</keyword>
<protein>
    <submittedName>
        <fullName evidence="1">Uncharacterized protein</fullName>
    </submittedName>
</protein>
<evidence type="ECO:0000313" key="1">
    <source>
        <dbReference type="EMBL" id="MBA0788130.1"/>
    </source>
</evidence>
<proteinExistence type="predicted"/>
<dbReference type="EMBL" id="JABEZW010227214">
    <property type="protein sequence ID" value="MBA0788130.1"/>
    <property type="molecule type" value="Genomic_DNA"/>
</dbReference>
<name>A0A7J9FS63_9ROSI</name>
<evidence type="ECO:0000313" key="2">
    <source>
        <dbReference type="Proteomes" id="UP000593568"/>
    </source>
</evidence>
<dbReference type="Proteomes" id="UP000593568">
    <property type="component" value="Unassembled WGS sequence"/>
</dbReference>
<dbReference type="AlphaFoldDB" id="A0A7J9FS63"/>